<dbReference type="AlphaFoldDB" id="A0AAN8E431"/>
<sequence length="129" mass="14650">MHSLCVERQMASRLTELSGGGRWKRESVIKGSVFTNTTPWHIKPGPRRPLAPAQLHQHQRPVCNLAPLIKRDTMQCYHASSRQHDPPPTTPCSVTTQAAATRPPPQQHSVCNRKYFNPPTPCIHWKECR</sequence>
<accession>A0AAN8E431</accession>
<dbReference type="EMBL" id="JAURVH010001514">
    <property type="protein sequence ID" value="KAK5933370.1"/>
    <property type="molecule type" value="Genomic_DNA"/>
</dbReference>
<name>A0AAN8E431_CHAGU</name>
<evidence type="ECO:0000313" key="2">
    <source>
        <dbReference type="EMBL" id="KAK5933370.1"/>
    </source>
</evidence>
<keyword evidence="3" id="KW-1185">Reference proteome</keyword>
<organism evidence="2 3">
    <name type="scientific">Champsocephalus gunnari</name>
    <name type="common">Mackerel icefish</name>
    <dbReference type="NCBI Taxonomy" id="52237"/>
    <lineage>
        <taxon>Eukaryota</taxon>
        <taxon>Metazoa</taxon>
        <taxon>Chordata</taxon>
        <taxon>Craniata</taxon>
        <taxon>Vertebrata</taxon>
        <taxon>Euteleostomi</taxon>
        <taxon>Actinopterygii</taxon>
        <taxon>Neopterygii</taxon>
        <taxon>Teleostei</taxon>
        <taxon>Neoteleostei</taxon>
        <taxon>Acanthomorphata</taxon>
        <taxon>Eupercaria</taxon>
        <taxon>Perciformes</taxon>
        <taxon>Notothenioidei</taxon>
        <taxon>Channichthyidae</taxon>
        <taxon>Champsocephalus</taxon>
    </lineage>
</organism>
<protein>
    <submittedName>
        <fullName evidence="2">Uncharacterized protein</fullName>
    </submittedName>
</protein>
<gene>
    <name evidence="2" type="ORF">CgunFtcFv8_013857</name>
</gene>
<proteinExistence type="predicted"/>
<evidence type="ECO:0000256" key="1">
    <source>
        <dbReference type="SAM" id="MobiDB-lite"/>
    </source>
</evidence>
<feature type="region of interest" description="Disordered" evidence="1">
    <location>
        <begin position="77"/>
        <end position="108"/>
    </location>
</feature>
<dbReference type="Proteomes" id="UP001331515">
    <property type="component" value="Unassembled WGS sequence"/>
</dbReference>
<reference evidence="2 3" key="1">
    <citation type="journal article" date="2023" name="Mol. Biol. Evol.">
        <title>Genomics of Secondarily Temperate Adaptation in the Only Non-Antarctic Icefish.</title>
        <authorList>
            <person name="Rivera-Colon A.G."/>
            <person name="Rayamajhi N."/>
            <person name="Minhas B.F."/>
            <person name="Madrigal G."/>
            <person name="Bilyk K.T."/>
            <person name="Yoon V."/>
            <person name="Hune M."/>
            <person name="Gregory S."/>
            <person name="Cheng C.H.C."/>
            <person name="Catchen J.M."/>
        </authorList>
    </citation>
    <scope>NUCLEOTIDE SEQUENCE [LARGE SCALE GENOMIC DNA]</scope>
    <source>
        <tissue evidence="2">White muscle</tissue>
    </source>
</reference>
<comment type="caution">
    <text evidence="2">The sequence shown here is derived from an EMBL/GenBank/DDBJ whole genome shotgun (WGS) entry which is preliminary data.</text>
</comment>
<evidence type="ECO:0000313" key="3">
    <source>
        <dbReference type="Proteomes" id="UP001331515"/>
    </source>
</evidence>